<feature type="non-terminal residue" evidence="2">
    <location>
        <position position="1"/>
    </location>
</feature>
<sequence>EAPPTANETRPGHPLRPAREEEEEHGQEDQDELIFHAIQREQRRQRGAGSRGTNSSAKKATKTPSADDDGAPFAVPGMKTVTTKPLVRAGRTAFVRDELSEWDSLTVTVVKVLSYDSVLVERPNADGSGMDRKEVNPNTLECHWEIGKEEFEDCPICLEKILVGKNAEGRFARHALQEPCERPTEISACFAAPIRATIPTRRMWRE</sequence>
<protein>
    <submittedName>
        <fullName evidence="2">Uncharacterized protein</fullName>
    </submittedName>
</protein>
<reference evidence="2 3" key="1">
    <citation type="journal article" date="2012" name="Genome Biol.">
        <title>Genome and low-iron response of an oceanic diatom adapted to chronic iron limitation.</title>
        <authorList>
            <person name="Lommer M."/>
            <person name="Specht M."/>
            <person name="Roy A.S."/>
            <person name="Kraemer L."/>
            <person name="Andreson R."/>
            <person name="Gutowska M.A."/>
            <person name="Wolf J."/>
            <person name="Bergner S.V."/>
            <person name="Schilhabel M.B."/>
            <person name="Klostermeier U.C."/>
            <person name="Beiko R.G."/>
            <person name="Rosenstiel P."/>
            <person name="Hippler M."/>
            <person name="Laroche J."/>
        </authorList>
    </citation>
    <scope>NUCLEOTIDE SEQUENCE [LARGE SCALE GENOMIC DNA]</scope>
    <source>
        <strain evidence="2 3">CCMP1005</strain>
    </source>
</reference>
<feature type="region of interest" description="Disordered" evidence="1">
    <location>
        <begin position="1"/>
        <end position="77"/>
    </location>
</feature>
<feature type="compositionally biased region" description="Acidic residues" evidence="1">
    <location>
        <begin position="20"/>
        <end position="32"/>
    </location>
</feature>
<comment type="caution">
    <text evidence="2">The sequence shown here is derived from an EMBL/GenBank/DDBJ whole genome shotgun (WGS) entry which is preliminary data.</text>
</comment>
<proteinExistence type="predicted"/>
<dbReference type="EMBL" id="AGNL01034257">
    <property type="protein sequence ID" value="EJK55337.1"/>
    <property type="molecule type" value="Genomic_DNA"/>
</dbReference>
<organism evidence="2 3">
    <name type="scientific">Thalassiosira oceanica</name>
    <name type="common">Marine diatom</name>
    <dbReference type="NCBI Taxonomy" id="159749"/>
    <lineage>
        <taxon>Eukaryota</taxon>
        <taxon>Sar</taxon>
        <taxon>Stramenopiles</taxon>
        <taxon>Ochrophyta</taxon>
        <taxon>Bacillariophyta</taxon>
        <taxon>Coscinodiscophyceae</taxon>
        <taxon>Thalassiosirophycidae</taxon>
        <taxon>Thalassiosirales</taxon>
        <taxon>Thalassiosiraceae</taxon>
        <taxon>Thalassiosira</taxon>
    </lineage>
</organism>
<name>K0S9A4_THAOC</name>
<feature type="compositionally biased region" description="Polar residues" evidence="1">
    <location>
        <begin position="51"/>
        <end position="64"/>
    </location>
</feature>
<evidence type="ECO:0000256" key="1">
    <source>
        <dbReference type="SAM" id="MobiDB-lite"/>
    </source>
</evidence>
<accession>K0S9A4</accession>
<gene>
    <name evidence="2" type="ORF">THAOC_24938</name>
</gene>
<dbReference type="AlphaFoldDB" id="K0S9A4"/>
<evidence type="ECO:0000313" key="2">
    <source>
        <dbReference type="EMBL" id="EJK55337.1"/>
    </source>
</evidence>
<evidence type="ECO:0000313" key="3">
    <source>
        <dbReference type="Proteomes" id="UP000266841"/>
    </source>
</evidence>
<keyword evidence="3" id="KW-1185">Reference proteome</keyword>
<dbReference type="Proteomes" id="UP000266841">
    <property type="component" value="Unassembled WGS sequence"/>
</dbReference>